<comment type="caution">
    <text evidence="2">The sequence shown here is derived from an EMBL/GenBank/DDBJ whole genome shotgun (WGS) entry which is preliminary data.</text>
</comment>
<name>A0A2N1N1N7_9GLOM</name>
<evidence type="ECO:0000256" key="1">
    <source>
        <dbReference type="SAM" id="MobiDB-lite"/>
    </source>
</evidence>
<dbReference type="VEuPathDB" id="FungiDB:RhiirFUN_015185"/>
<proteinExistence type="predicted"/>
<feature type="region of interest" description="Disordered" evidence="1">
    <location>
        <begin position="1"/>
        <end position="20"/>
    </location>
</feature>
<dbReference type="AlphaFoldDB" id="A0A2N1N1N7"/>
<protein>
    <submittedName>
        <fullName evidence="2">Uncharacterized protein</fullName>
    </submittedName>
</protein>
<reference evidence="2 3" key="1">
    <citation type="submission" date="2016-04" db="EMBL/GenBank/DDBJ databases">
        <title>Genome analyses suggest a sexual origin of heterokaryosis in a supposedly ancient asexual fungus.</title>
        <authorList>
            <person name="Ropars J."/>
            <person name="Sedzielewska K."/>
            <person name="Noel J."/>
            <person name="Charron P."/>
            <person name="Farinelli L."/>
            <person name="Marton T."/>
            <person name="Kruger M."/>
            <person name="Pelin A."/>
            <person name="Brachmann A."/>
            <person name="Corradi N."/>
        </authorList>
    </citation>
    <scope>NUCLEOTIDE SEQUENCE [LARGE SCALE GENOMIC DNA]</scope>
    <source>
        <strain evidence="2 3">C2</strain>
    </source>
</reference>
<evidence type="ECO:0000313" key="3">
    <source>
        <dbReference type="Proteomes" id="UP000233469"/>
    </source>
</evidence>
<dbReference type="Proteomes" id="UP000233469">
    <property type="component" value="Unassembled WGS sequence"/>
</dbReference>
<dbReference type="VEuPathDB" id="FungiDB:FUN_003973"/>
<dbReference type="VEuPathDB" id="FungiDB:RhiirA1_479998"/>
<evidence type="ECO:0000313" key="2">
    <source>
        <dbReference type="EMBL" id="PKK67779.1"/>
    </source>
</evidence>
<reference evidence="2 3" key="2">
    <citation type="submission" date="2017-10" db="EMBL/GenBank/DDBJ databases">
        <title>Extensive intraspecific genome diversity in a model arbuscular mycorrhizal fungus.</title>
        <authorList>
            <person name="Chen E.C.H."/>
            <person name="Morin E."/>
            <person name="Baudet D."/>
            <person name="Noel J."/>
            <person name="Ndikumana S."/>
            <person name="Charron P."/>
            <person name="St-Onge C."/>
            <person name="Giorgi J."/>
            <person name="Grigoriev I.V."/>
            <person name="Roux C."/>
            <person name="Martin F.M."/>
            <person name="Corradi N."/>
        </authorList>
    </citation>
    <scope>NUCLEOTIDE SEQUENCE [LARGE SCALE GENOMIC DNA]</scope>
    <source>
        <strain evidence="2 3">C2</strain>
    </source>
</reference>
<dbReference type="EMBL" id="LLXL01000917">
    <property type="protein sequence ID" value="PKK67779.1"/>
    <property type="molecule type" value="Genomic_DNA"/>
</dbReference>
<organism evidence="2 3">
    <name type="scientific">Rhizophagus irregularis</name>
    <dbReference type="NCBI Taxonomy" id="588596"/>
    <lineage>
        <taxon>Eukaryota</taxon>
        <taxon>Fungi</taxon>
        <taxon>Fungi incertae sedis</taxon>
        <taxon>Mucoromycota</taxon>
        <taxon>Glomeromycotina</taxon>
        <taxon>Glomeromycetes</taxon>
        <taxon>Glomerales</taxon>
        <taxon>Glomeraceae</taxon>
        <taxon>Rhizophagus</taxon>
    </lineage>
</organism>
<feature type="compositionally biased region" description="Basic and acidic residues" evidence="1">
    <location>
        <begin position="10"/>
        <end position="20"/>
    </location>
</feature>
<gene>
    <name evidence="2" type="ORF">RhiirC2_663004</name>
</gene>
<sequence length="207" mass="23618">MINPGLDAPVPEHHPCQKRSEEINDDDQDYIDLVNKLQRHTRCNPSYCFRVDKTGQQSCRFSYPKETTENTFSRDDNGKLELVTARNDPLINPHDRLQLQGWRANVDLKPILSMNAALQYVSKYASKSEPRSAAFSEILNKILENSNSNDSVLAAFQGLLLQTVAERDISAQETCHLLLGIPLYHSSRKFVTLNLNRDSSMDLWNQK</sequence>
<accession>A0A2N1N1N7</accession>